<keyword evidence="3" id="KW-1185">Reference proteome</keyword>
<accession>A0ABS7ZWG4</accession>
<sequence>MKGRFYQYLYSLLFALLTVLGLYYGQVQQYISTNTSPDFQFTTDILIRQNENKLDSFAFLNNQNAYDSYNLSRPRYNKIRALSENDSENDDNVDTSASSELTLLLREDLWRLISGFVTIFHDRQNAVSFAHSGQLKLSYDDLYIQYRVIRL</sequence>
<keyword evidence="1" id="KW-0812">Transmembrane</keyword>
<feature type="transmembrane region" description="Helical" evidence="1">
    <location>
        <begin position="7"/>
        <end position="25"/>
    </location>
</feature>
<evidence type="ECO:0000256" key="1">
    <source>
        <dbReference type="SAM" id="Phobius"/>
    </source>
</evidence>
<protein>
    <submittedName>
        <fullName evidence="2">Uncharacterized protein</fullName>
    </submittedName>
</protein>
<dbReference type="EMBL" id="JAERSE020000001">
    <property type="protein sequence ID" value="MCA6066069.1"/>
    <property type="molecule type" value="Genomic_DNA"/>
</dbReference>
<dbReference type="Proteomes" id="UP000618240">
    <property type="component" value="Unassembled WGS sequence"/>
</dbReference>
<proteinExistence type="predicted"/>
<comment type="caution">
    <text evidence="2">The sequence shown here is derived from an EMBL/GenBank/DDBJ whole genome shotgun (WGS) entry which is preliminary data.</text>
</comment>
<name>A0ABS7ZWG4_9FLAO</name>
<keyword evidence="1" id="KW-1133">Transmembrane helix</keyword>
<gene>
    <name evidence="2" type="ORF">JI747_002695</name>
</gene>
<dbReference type="RefSeq" id="WP_225686093.1">
    <property type="nucleotide sequence ID" value="NZ_JAERSE020000001.1"/>
</dbReference>
<evidence type="ECO:0000313" key="3">
    <source>
        <dbReference type="Proteomes" id="UP000618240"/>
    </source>
</evidence>
<keyword evidence="1" id="KW-0472">Membrane</keyword>
<reference evidence="2 3" key="1">
    <citation type="submission" date="2021-09" db="EMBL/GenBank/DDBJ databases">
        <title>Genome sequencing and assembly of Chryseobacterium sp. RG1.</title>
        <authorList>
            <person name="Chhetri G."/>
        </authorList>
    </citation>
    <scope>NUCLEOTIDE SEQUENCE [LARGE SCALE GENOMIC DNA]</scope>
    <source>
        <strain evidence="2 3">RG1</strain>
    </source>
</reference>
<organism evidence="2 3">
    <name type="scientific">Chryseobacterium tagetis</name>
    <dbReference type="NCBI Taxonomy" id="2801334"/>
    <lineage>
        <taxon>Bacteria</taxon>
        <taxon>Pseudomonadati</taxon>
        <taxon>Bacteroidota</taxon>
        <taxon>Flavobacteriia</taxon>
        <taxon>Flavobacteriales</taxon>
        <taxon>Weeksellaceae</taxon>
        <taxon>Chryseobacterium group</taxon>
        <taxon>Chryseobacterium</taxon>
    </lineage>
</organism>
<evidence type="ECO:0000313" key="2">
    <source>
        <dbReference type="EMBL" id="MCA6066069.1"/>
    </source>
</evidence>